<accession>A0A645I1N5</accession>
<reference evidence="1" key="1">
    <citation type="submission" date="2019-08" db="EMBL/GenBank/DDBJ databases">
        <authorList>
            <person name="Kucharzyk K."/>
            <person name="Murdoch R.W."/>
            <person name="Higgins S."/>
            <person name="Loffler F."/>
        </authorList>
    </citation>
    <scope>NUCLEOTIDE SEQUENCE</scope>
</reference>
<comment type="caution">
    <text evidence="1">The sequence shown here is derived from an EMBL/GenBank/DDBJ whole genome shotgun (WGS) entry which is preliminary data.</text>
</comment>
<dbReference type="AlphaFoldDB" id="A0A645I1N5"/>
<dbReference type="EMBL" id="VSSQ01103942">
    <property type="protein sequence ID" value="MPN44652.1"/>
    <property type="molecule type" value="Genomic_DNA"/>
</dbReference>
<sequence length="57" mass="6985">MYMSFPEITPENKLHKLFFRTAFYELSVFSIFLHNFHDNKESCKVYCSYQEISYQMT</sequence>
<gene>
    <name evidence="1" type="ORF">SDC9_192217</name>
</gene>
<protein>
    <submittedName>
        <fullName evidence="1">Uncharacterized protein</fullName>
    </submittedName>
</protein>
<organism evidence="1">
    <name type="scientific">bioreactor metagenome</name>
    <dbReference type="NCBI Taxonomy" id="1076179"/>
    <lineage>
        <taxon>unclassified sequences</taxon>
        <taxon>metagenomes</taxon>
        <taxon>ecological metagenomes</taxon>
    </lineage>
</organism>
<name>A0A645I1N5_9ZZZZ</name>
<proteinExistence type="predicted"/>
<evidence type="ECO:0000313" key="1">
    <source>
        <dbReference type="EMBL" id="MPN44652.1"/>
    </source>
</evidence>